<reference evidence="2" key="1">
    <citation type="submission" date="2018-02" db="EMBL/GenBank/DDBJ databases">
        <title>Genome sequence of Desulfocucumis palustris strain NAW-5.</title>
        <authorList>
            <person name="Watanabe M."/>
            <person name="Kojima H."/>
            <person name="Fukui M."/>
        </authorList>
    </citation>
    <scope>NUCLEOTIDE SEQUENCE [LARGE SCALE GENOMIC DNA]</scope>
    <source>
        <strain evidence="2">NAW-5</strain>
    </source>
</reference>
<dbReference type="Proteomes" id="UP000239549">
    <property type="component" value="Unassembled WGS sequence"/>
</dbReference>
<name>A0A2L2XG55_9FIRM</name>
<protein>
    <recommendedName>
        <fullName evidence="3">YkgJ family cysteine cluster protein</fullName>
    </recommendedName>
</protein>
<evidence type="ECO:0008006" key="3">
    <source>
        <dbReference type="Google" id="ProtNLM"/>
    </source>
</evidence>
<dbReference type="RefSeq" id="WP_104371342.1">
    <property type="nucleotide sequence ID" value="NZ_BFAV01000062.1"/>
</dbReference>
<accession>A0A2L2XG55</accession>
<dbReference type="EMBL" id="BFAV01000062">
    <property type="protein sequence ID" value="GBF32871.1"/>
    <property type="molecule type" value="Genomic_DNA"/>
</dbReference>
<evidence type="ECO:0000313" key="2">
    <source>
        <dbReference type="Proteomes" id="UP000239549"/>
    </source>
</evidence>
<dbReference type="AlphaFoldDB" id="A0A2L2XG55"/>
<keyword evidence="2" id="KW-1185">Reference proteome</keyword>
<dbReference type="Pfam" id="PF03692">
    <property type="entry name" value="CxxCxxCC"/>
    <property type="match status" value="1"/>
</dbReference>
<evidence type="ECO:0000313" key="1">
    <source>
        <dbReference type="EMBL" id="GBF32871.1"/>
    </source>
</evidence>
<comment type="caution">
    <text evidence="1">The sequence shown here is derived from an EMBL/GenBank/DDBJ whole genome shotgun (WGS) entry which is preliminary data.</text>
</comment>
<dbReference type="PANTHER" id="PTHR35866:SF1">
    <property type="entry name" value="YKGJ FAMILY CYSTEINE CLUSTER PROTEIN"/>
    <property type="match status" value="1"/>
</dbReference>
<dbReference type="PANTHER" id="PTHR35866">
    <property type="entry name" value="PUTATIVE-RELATED"/>
    <property type="match status" value="1"/>
</dbReference>
<organism evidence="1 2">
    <name type="scientific">Desulfocucumis palustris</name>
    <dbReference type="NCBI Taxonomy" id="1898651"/>
    <lineage>
        <taxon>Bacteria</taxon>
        <taxon>Bacillati</taxon>
        <taxon>Bacillota</taxon>
        <taxon>Clostridia</taxon>
        <taxon>Eubacteriales</taxon>
        <taxon>Desulfocucumaceae</taxon>
        <taxon>Desulfocucumis</taxon>
    </lineage>
</organism>
<dbReference type="InterPro" id="IPR005358">
    <property type="entry name" value="Puta_zinc/iron-chelating_dom"/>
</dbReference>
<gene>
    <name evidence="1" type="ORF">DCCM_1967</name>
</gene>
<sequence length="274" mass="31537">MSQKIRRDLQEKLEQGALAGLAMDHQFNFECQDDCMGRCCNTISIMLDPWDVEIMARYLQIPGREFLQEYCVYEVDHEYGWPFARFKHAEKGPCIFMLKDGKCRVYPARSRNCRTYPLGRAVRVKSPEDGGGLEEKYFLVDRQTFCFGHRGGRAWTVQEWLDDAGAVEMYRMFDLYMDVINYCTSELNSRVWMSQAVAGMMAPLLFGPDMLRERLGIEVEKVGHEEFYRRRMTALKAVLTDMAGGLGFGPKAAMLDDQGSSSMMDKMKDILIRG</sequence>
<proteinExistence type="predicted"/>
<dbReference type="OrthoDB" id="9810361at2"/>